<sequence>MDRLTEMEAFVQVVDHGGFTEAARKMGLSKSAVSKHISALEARLAVRLLNRTTRRVSPTEVGLAYYDRARTVLTDASEADEMVTAMQATPKGSLRVSAPMSFGINHLSPAVARFLCAYPEVDVHMVLDDRFVEIVAEGFDLAIRVGVLEDSSLKARKLAETTRRLVAAPSYVARMGAPASLDDLHRHQLLHYSNLATGNFWRLRAPSGEERQIRVGGRLTANNGDSLMKAAQMGLGIALLPSFILGDAIAAGRLVEVLPDRGSERLGVFAVYPEGRFTQPKLRAFIDFLAEHFRGVGPDDWPSTGVMPEPIDSGIAPLP</sequence>
<dbReference type="EMBL" id="QFPW01000001">
    <property type="protein sequence ID" value="PZQ52454.1"/>
    <property type="molecule type" value="Genomic_DNA"/>
</dbReference>
<dbReference type="FunFam" id="1.10.10.10:FF:000001">
    <property type="entry name" value="LysR family transcriptional regulator"/>
    <property type="match status" value="1"/>
</dbReference>
<evidence type="ECO:0000313" key="7">
    <source>
        <dbReference type="EMBL" id="PZQ52454.1"/>
    </source>
</evidence>
<feature type="domain" description="HTH lysR-type" evidence="6">
    <location>
        <begin position="1"/>
        <end position="59"/>
    </location>
</feature>
<dbReference type="FunFam" id="3.40.190.290:FF:000001">
    <property type="entry name" value="Transcriptional regulator, LysR family"/>
    <property type="match status" value="1"/>
</dbReference>
<proteinExistence type="inferred from homology"/>
<dbReference type="PRINTS" id="PR00039">
    <property type="entry name" value="HTHLYSR"/>
</dbReference>
<keyword evidence="2" id="KW-0805">Transcription regulation</keyword>
<feature type="region of interest" description="Disordered" evidence="5">
    <location>
        <begin position="300"/>
        <end position="319"/>
    </location>
</feature>
<dbReference type="Gene3D" id="3.40.190.290">
    <property type="match status" value="1"/>
</dbReference>
<evidence type="ECO:0000256" key="3">
    <source>
        <dbReference type="ARBA" id="ARBA00023125"/>
    </source>
</evidence>
<organism evidence="7 8">
    <name type="scientific">Rhodovulum sulfidophilum</name>
    <name type="common">Rhodobacter sulfidophilus</name>
    <dbReference type="NCBI Taxonomy" id="35806"/>
    <lineage>
        <taxon>Bacteria</taxon>
        <taxon>Pseudomonadati</taxon>
        <taxon>Pseudomonadota</taxon>
        <taxon>Alphaproteobacteria</taxon>
        <taxon>Rhodobacterales</taxon>
        <taxon>Paracoccaceae</taxon>
        <taxon>Rhodovulum</taxon>
    </lineage>
</organism>
<dbReference type="InterPro" id="IPR058163">
    <property type="entry name" value="LysR-type_TF_proteobact-type"/>
</dbReference>
<evidence type="ECO:0000256" key="4">
    <source>
        <dbReference type="ARBA" id="ARBA00023163"/>
    </source>
</evidence>
<evidence type="ECO:0000256" key="2">
    <source>
        <dbReference type="ARBA" id="ARBA00023015"/>
    </source>
</evidence>
<dbReference type="AlphaFoldDB" id="A0A2W5NHB6"/>
<dbReference type="GO" id="GO:0003700">
    <property type="term" value="F:DNA-binding transcription factor activity"/>
    <property type="evidence" value="ECO:0007669"/>
    <property type="project" value="InterPro"/>
</dbReference>
<evidence type="ECO:0000313" key="8">
    <source>
        <dbReference type="Proteomes" id="UP000249185"/>
    </source>
</evidence>
<dbReference type="PANTHER" id="PTHR30537">
    <property type="entry name" value="HTH-TYPE TRANSCRIPTIONAL REGULATOR"/>
    <property type="match status" value="1"/>
</dbReference>
<name>A0A2W5NHB6_RHOSU</name>
<reference evidence="7 8" key="1">
    <citation type="submission" date="2017-08" db="EMBL/GenBank/DDBJ databases">
        <title>Infants hospitalized years apart are colonized by the same room-sourced microbial strains.</title>
        <authorList>
            <person name="Brooks B."/>
            <person name="Olm M.R."/>
            <person name="Firek B.A."/>
            <person name="Baker R."/>
            <person name="Thomas B.C."/>
            <person name="Morowitz M.J."/>
            <person name="Banfield J.F."/>
        </authorList>
    </citation>
    <scope>NUCLEOTIDE SEQUENCE [LARGE SCALE GENOMIC DNA]</scope>
    <source>
        <strain evidence="7">S2_005_002_R2_34</strain>
    </source>
</reference>
<dbReference type="InterPro" id="IPR000847">
    <property type="entry name" value="LysR_HTH_N"/>
</dbReference>
<dbReference type="SUPFAM" id="SSF46785">
    <property type="entry name" value="Winged helix' DNA-binding domain"/>
    <property type="match status" value="1"/>
</dbReference>
<dbReference type="Pfam" id="PF00126">
    <property type="entry name" value="HTH_1"/>
    <property type="match status" value="1"/>
</dbReference>
<dbReference type="PANTHER" id="PTHR30537:SF5">
    <property type="entry name" value="HTH-TYPE TRANSCRIPTIONAL ACTIVATOR TTDR-RELATED"/>
    <property type="match status" value="1"/>
</dbReference>
<dbReference type="InterPro" id="IPR036388">
    <property type="entry name" value="WH-like_DNA-bd_sf"/>
</dbReference>
<dbReference type="Gene3D" id="1.10.10.10">
    <property type="entry name" value="Winged helix-like DNA-binding domain superfamily/Winged helix DNA-binding domain"/>
    <property type="match status" value="1"/>
</dbReference>
<dbReference type="CDD" id="cd08422">
    <property type="entry name" value="PBP2_CrgA_like"/>
    <property type="match status" value="1"/>
</dbReference>
<keyword evidence="4" id="KW-0804">Transcription</keyword>
<comment type="caution">
    <text evidence="7">The sequence shown here is derived from an EMBL/GenBank/DDBJ whole genome shotgun (WGS) entry which is preliminary data.</text>
</comment>
<evidence type="ECO:0000256" key="5">
    <source>
        <dbReference type="SAM" id="MobiDB-lite"/>
    </source>
</evidence>
<evidence type="ECO:0000259" key="6">
    <source>
        <dbReference type="PROSITE" id="PS50931"/>
    </source>
</evidence>
<accession>A0A2W5NHB6</accession>
<dbReference type="GO" id="GO:0043565">
    <property type="term" value="F:sequence-specific DNA binding"/>
    <property type="evidence" value="ECO:0007669"/>
    <property type="project" value="TreeGrafter"/>
</dbReference>
<evidence type="ECO:0000256" key="1">
    <source>
        <dbReference type="ARBA" id="ARBA00009437"/>
    </source>
</evidence>
<protein>
    <submittedName>
        <fullName evidence="7">LysR family transcriptional regulator</fullName>
    </submittedName>
</protein>
<dbReference type="Proteomes" id="UP000249185">
    <property type="component" value="Unassembled WGS sequence"/>
</dbReference>
<gene>
    <name evidence="7" type="ORF">DI556_02030</name>
</gene>
<dbReference type="InterPro" id="IPR005119">
    <property type="entry name" value="LysR_subst-bd"/>
</dbReference>
<keyword evidence="3" id="KW-0238">DNA-binding</keyword>
<dbReference type="GO" id="GO:0006351">
    <property type="term" value="P:DNA-templated transcription"/>
    <property type="evidence" value="ECO:0007669"/>
    <property type="project" value="TreeGrafter"/>
</dbReference>
<dbReference type="SUPFAM" id="SSF53850">
    <property type="entry name" value="Periplasmic binding protein-like II"/>
    <property type="match status" value="1"/>
</dbReference>
<dbReference type="Pfam" id="PF03466">
    <property type="entry name" value="LysR_substrate"/>
    <property type="match status" value="1"/>
</dbReference>
<comment type="similarity">
    <text evidence="1">Belongs to the LysR transcriptional regulatory family.</text>
</comment>
<dbReference type="InterPro" id="IPR036390">
    <property type="entry name" value="WH_DNA-bd_sf"/>
</dbReference>
<dbReference type="PROSITE" id="PS50931">
    <property type="entry name" value="HTH_LYSR"/>
    <property type="match status" value="1"/>
</dbReference>